<sequence length="690" mass="74910">CNNLWCLTVFLSLSLLYSPHLSLSLLYSHISLSLLLHSPISLFLSSTPTSLSLLLYSPITLSFSPLLPSSLSFSTLPSLSFSPSLLPHLSFSPLLPSSLSFSTPVISLFLSSTPLISLSFSTPPSLFLSSTPLISLLLYSPISLSLFLSSTPLISLFLSFSTPPSLSPSLLPISLSLLYSPHLSPSLLPSSLSFSPLRPSSLSPSLLPISLSFSTPPSLFLSSTPPSLSPSLLPHLSLLLYSPITLFLSSTPLISLLLYSPISLFLSSTPLISLFLSSTPPSLSFSPSLLPSSFSPLLPSSISFSTPPSLSLSLLLYSPHLSLSLLYSPHLSPSLLPSSLSFSPLLPSSLSFSTPPSLFLSSTPLISLLLYSPISFSPLLPHLSLLLYSPTSLPPLPVFLSEMGSYDVLCRQMSDELNAVVVSVEYRLAPEVHFPVQYEDCLAAAKHFLEPGILGKLSVDPQRVAVSGDSAGGNLAAAVAQQISVDDSVSVKFSVQALIYPVLQGLDLNTPSYQQNHNMPMLHRTMMARFWLLYLGVDTSLHPLLLSPSFLHHPSIPPSIRSHLNWTTLLPAKHIKHYKPVGMEMESQEVTGQEGDLLQGLLDVRAAPLMAEQGVLGRTPRAYIVTCEYDVLRDDGLMYTRRLQDAGVAVSSHHYDDGFHGALSFAHWPFFFDVGKRMIRGYMDWLQENL</sequence>
<dbReference type="InterPro" id="IPR013094">
    <property type="entry name" value="AB_hydrolase_3"/>
</dbReference>
<dbReference type="InterPro" id="IPR029058">
    <property type="entry name" value="AB_hydrolase_fold"/>
</dbReference>
<reference evidence="6" key="1">
    <citation type="submission" date="2025-08" db="UniProtKB">
        <authorList>
            <consortium name="Ensembl"/>
        </authorList>
    </citation>
    <scope>IDENTIFICATION</scope>
</reference>
<feature type="domain" description="Alpha/beta hydrolase fold-3" evidence="5">
    <location>
        <begin position="602"/>
        <end position="662"/>
    </location>
</feature>
<dbReference type="AlphaFoldDB" id="A0A8C7CZD5"/>
<reference evidence="6" key="2">
    <citation type="submission" date="2025-09" db="UniProtKB">
        <authorList>
            <consortium name="Ensembl"/>
        </authorList>
    </citation>
    <scope>IDENTIFICATION</scope>
</reference>
<keyword evidence="2" id="KW-0378">Hydrolase</keyword>
<evidence type="ECO:0000256" key="4">
    <source>
        <dbReference type="SAM" id="Phobius"/>
    </source>
</evidence>
<dbReference type="InterPro" id="IPR050300">
    <property type="entry name" value="GDXG_lipolytic_enzyme"/>
</dbReference>
<keyword evidence="4" id="KW-0472">Membrane</keyword>
<dbReference type="PANTHER" id="PTHR48081:SF29">
    <property type="entry name" value="NEUTRAL CHOLESTEROL ESTER HYDROLASE 1"/>
    <property type="match status" value="1"/>
</dbReference>
<proteinExistence type="inferred from homology"/>
<dbReference type="Ensembl" id="ENSOKIT00005013103.1">
    <property type="protein sequence ID" value="ENSOKIP00005012284.1"/>
    <property type="gene ID" value="ENSOKIG00005005504.1"/>
</dbReference>
<dbReference type="Proteomes" id="UP000694557">
    <property type="component" value="Unassembled WGS sequence"/>
</dbReference>
<organism evidence="6 7">
    <name type="scientific">Oncorhynchus kisutch</name>
    <name type="common">Coho salmon</name>
    <name type="synonym">Salmo kisutch</name>
    <dbReference type="NCBI Taxonomy" id="8019"/>
    <lineage>
        <taxon>Eukaryota</taxon>
        <taxon>Metazoa</taxon>
        <taxon>Chordata</taxon>
        <taxon>Craniata</taxon>
        <taxon>Vertebrata</taxon>
        <taxon>Euteleostomi</taxon>
        <taxon>Actinopterygii</taxon>
        <taxon>Neopterygii</taxon>
        <taxon>Teleostei</taxon>
        <taxon>Protacanthopterygii</taxon>
        <taxon>Salmoniformes</taxon>
        <taxon>Salmonidae</taxon>
        <taxon>Salmoninae</taxon>
        <taxon>Oncorhynchus</taxon>
    </lineage>
</organism>
<feature type="transmembrane region" description="Helical" evidence="4">
    <location>
        <begin position="133"/>
        <end position="158"/>
    </location>
</feature>
<keyword evidence="4" id="KW-0812">Transmembrane</keyword>
<protein>
    <submittedName>
        <fullName evidence="6">Neutral cholesterol ester hydrolase 1a</fullName>
    </submittedName>
</protein>
<evidence type="ECO:0000259" key="5">
    <source>
        <dbReference type="Pfam" id="PF07859"/>
    </source>
</evidence>
<evidence type="ECO:0000256" key="3">
    <source>
        <dbReference type="PROSITE-ProRule" id="PRU10038"/>
    </source>
</evidence>
<dbReference type="SUPFAM" id="SSF53474">
    <property type="entry name" value="alpha/beta-Hydrolases"/>
    <property type="match status" value="1"/>
</dbReference>
<gene>
    <name evidence="6" type="primary">LOC109876209</name>
</gene>
<evidence type="ECO:0000313" key="6">
    <source>
        <dbReference type="Ensembl" id="ENSOKIP00005012284.1"/>
    </source>
</evidence>
<dbReference type="InterPro" id="IPR033140">
    <property type="entry name" value="Lipase_GDXG_put_SER_AS"/>
</dbReference>
<keyword evidence="7" id="KW-1185">Reference proteome</keyword>
<feature type="active site" evidence="3">
    <location>
        <position position="470"/>
    </location>
</feature>
<dbReference type="Gene3D" id="3.40.50.1820">
    <property type="entry name" value="alpha/beta hydrolase"/>
    <property type="match status" value="1"/>
</dbReference>
<accession>A0A8C7CZD5</accession>
<dbReference type="PANTHER" id="PTHR48081">
    <property type="entry name" value="AB HYDROLASE SUPERFAMILY PROTEIN C4A8.06C"/>
    <property type="match status" value="1"/>
</dbReference>
<feature type="transmembrane region" description="Helical" evidence="4">
    <location>
        <begin position="34"/>
        <end position="56"/>
    </location>
</feature>
<feature type="transmembrane region" description="Helical" evidence="4">
    <location>
        <begin position="101"/>
        <end position="121"/>
    </location>
</feature>
<evidence type="ECO:0000256" key="1">
    <source>
        <dbReference type="ARBA" id="ARBA00010515"/>
    </source>
</evidence>
<dbReference type="PROSITE" id="PS01174">
    <property type="entry name" value="LIPASE_GDXG_SER"/>
    <property type="match status" value="1"/>
</dbReference>
<name>A0A8C7CZD5_ONCKI</name>
<evidence type="ECO:0000313" key="7">
    <source>
        <dbReference type="Proteomes" id="UP000694557"/>
    </source>
</evidence>
<dbReference type="GeneTree" id="ENSGT00940000156699"/>
<evidence type="ECO:0000256" key="2">
    <source>
        <dbReference type="ARBA" id="ARBA00022801"/>
    </source>
</evidence>
<dbReference type="GO" id="GO:0016787">
    <property type="term" value="F:hydrolase activity"/>
    <property type="evidence" value="ECO:0007669"/>
    <property type="project" value="UniProtKB-KW"/>
</dbReference>
<comment type="similarity">
    <text evidence="1">Belongs to the 'GDXG' lipolytic enzyme family.</text>
</comment>
<dbReference type="Pfam" id="PF07859">
    <property type="entry name" value="Abhydrolase_3"/>
    <property type="match status" value="2"/>
</dbReference>
<feature type="domain" description="Alpha/beta hydrolase fold-3" evidence="5">
    <location>
        <begin position="402"/>
        <end position="549"/>
    </location>
</feature>
<keyword evidence="4" id="KW-1133">Transmembrane helix</keyword>